<dbReference type="EC" id="5.2.1.8" evidence="7"/>
<organism evidence="10 11">
    <name type="scientific">Massariosphaeria phaeospora</name>
    <dbReference type="NCBI Taxonomy" id="100035"/>
    <lineage>
        <taxon>Eukaryota</taxon>
        <taxon>Fungi</taxon>
        <taxon>Dikarya</taxon>
        <taxon>Ascomycota</taxon>
        <taxon>Pezizomycotina</taxon>
        <taxon>Dothideomycetes</taxon>
        <taxon>Pleosporomycetidae</taxon>
        <taxon>Pleosporales</taxon>
        <taxon>Pleosporales incertae sedis</taxon>
        <taxon>Massariosphaeria</taxon>
    </lineage>
</organism>
<dbReference type="InterPro" id="IPR041232">
    <property type="entry name" value="NPL"/>
</dbReference>
<dbReference type="AlphaFoldDB" id="A0A7C8MDS9"/>
<dbReference type="PIRSF" id="PIRSF001473">
    <property type="entry name" value="FK506-bp_FPR3"/>
    <property type="match status" value="1"/>
</dbReference>
<evidence type="ECO:0000256" key="8">
    <source>
        <dbReference type="SAM" id="MobiDB-lite"/>
    </source>
</evidence>
<dbReference type="InterPro" id="IPR046357">
    <property type="entry name" value="PPIase_dom_sf"/>
</dbReference>
<dbReference type="GO" id="GO:0005730">
    <property type="term" value="C:nucleolus"/>
    <property type="evidence" value="ECO:0007669"/>
    <property type="project" value="TreeGrafter"/>
</dbReference>
<evidence type="ECO:0000256" key="7">
    <source>
        <dbReference type="PROSITE-ProRule" id="PRU00277"/>
    </source>
</evidence>
<evidence type="ECO:0000256" key="2">
    <source>
        <dbReference type="ARBA" id="ARBA00002221"/>
    </source>
</evidence>
<dbReference type="PROSITE" id="PS50059">
    <property type="entry name" value="FKBP_PPIASE"/>
    <property type="match status" value="1"/>
</dbReference>
<dbReference type="Pfam" id="PF00254">
    <property type="entry name" value="FKBP_C"/>
    <property type="match status" value="1"/>
</dbReference>
<comment type="similarity">
    <text evidence="3">Belongs to the FKBP-type PPIase family. FKBP3/4 subfamily.</text>
</comment>
<proteinExistence type="inferred from homology"/>
<protein>
    <recommendedName>
        <fullName evidence="7">peptidylprolyl isomerase</fullName>
        <ecNumber evidence="7">5.2.1.8</ecNumber>
    </recommendedName>
</protein>
<dbReference type="InterPro" id="IPR023566">
    <property type="entry name" value="PPIase_Fpr3/Fpr4-like"/>
</dbReference>
<dbReference type="Pfam" id="PF17800">
    <property type="entry name" value="NPL"/>
    <property type="match status" value="1"/>
</dbReference>
<feature type="compositionally biased region" description="Acidic residues" evidence="8">
    <location>
        <begin position="236"/>
        <end position="276"/>
    </location>
</feature>
<evidence type="ECO:0000313" key="10">
    <source>
        <dbReference type="EMBL" id="KAF2878040.1"/>
    </source>
</evidence>
<dbReference type="Gene3D" id="2.60.120.340">
    <property type="entry name" value="Nucleoplasmin core domain"/>
    <property type="match status" value="1"/>
</dbReference>
<feature type="region of interest" description="Disordered" evidence="8">
    <location>
        <begin position="143"/>
        <end position="187"/>
    </location>
</feature>
<dbReference type="Gene3D" id="3.10.50.40">
    <property type="match status" value="1"/>
</dbReference>
<feature type="compositionally biased region" description="Acidic residues" evidence="8">
    <location>
        <begin position="94"/>
        <end position="109"/>
    </location>
</feature>
<dbReference type="GO" id="GO:0000785">
    <property type="term" value="C:chromatin"/>
    <property type="evidence" value="ECO:0007669"/>
    <property type="project" value="TreeGrafter"/>
</dbReference>
<gene>
    <name evidence="10" type="ORF">BDV95DRAFT_556580</name>
</gene>
<comment type="function">
    <text evidence="2">PPIase that acts as a histone chaperone. Histone proline isomerase that increases the rate of cis-trans isomerization at prolines on the histone H3 N-terminal tail. Proline isomerization influences H3 methylation thereby regulating gene expression.</text>
</comment>
<evidence type="ECO:0000256" key="3">
    <source>
        <dbReference type="ARBA" id="ARBA00007838"/>
    </source>
</evidence>
<sequence length="515" mass="55947">MAGMLPAAVYGLKVPAGVGPIPAAMDFPATFRITMAALDPSATPQLDENQKVPRATLKLVRERMDGFDDGDLDDDDIDQDDIEAIKARLAGVISDEDSDLSDDDDESEAETNGGPSDPAKSKKAKEEALTKKLKEELEAEAMDIVNTNGVNGKSKGKAKALNGELSSDDDDNDDDDDSEDDDDDEVEELVICTLDPEKNYQQTLDITVGEHEAVYFSCTGSHDIYITGNYIIPPDVSDDEDEDDEDDWNSDEMDYNMPPDGEEELDDVSDSEEDALDGLPDPRVTEVGSDEDEAPKLVKKGKNKRPADSSEDEGNTLDKLISKAIKPEAPTTNGEQKLNKKQAKKLKKNDGQAVAAAQEPVKESSQKDKPETPGSDKKKVQFAKNLELGPTASPKVEEEKKQEPKERIVQGVAIEDKKVGKGRPAKKGDKIEMRYIGKLTKNGKQFDSNKKGKPFSFKLGVGEVIKGWDVGVVGMTAGGERRLRIPASLAYGKKALPEIPANSELTFDIKCLSVG</sequence>
<evidence type="ECO:0000259" key="9">
    <source>
        <dbReference type="PROSITE" id="PS50059"/>
    </source>
</evidence>
<dbReference type="GO" id="GO:0003755">
    <property type="term" value="F:peptidyl-prolyl cis-trans isomerase activity"/>
    <property type="evidence" value="ECO:0007669"/>
    <property type="project" value="UniProtKB-KW"/>
</dbReference>
<dbReference type="FunFam" id="3.10.50.40:FF:000006">
    <property type="entry name" value="Peptidyl-prolyl cis-trans isomerase"/>
    <property type="match status" value="1"/>
</dbReference>
<dbReference type="EMBL" id="JAADJZ010000001">
    <property type="protein sequence ID" value="KAF2878040.1"/>
    <property type="molecule type" value="Genomic_DNA"/>
</dbReference>
<evidence type="ECO:0000256" key="5">
    <source>
        <dbReference type="ARBA" id="ARBA00023110"/>
    </source>
</evidence>
<dbReference type="Proteomes" id="UP000481861">
    <property type="component" value="Unassembled WGS sequence"/>
</dbReference>
<dbReference type="SUPFAM" id="SSF54534">
    <property type="entry name" value="FKBP-like"/>
    <property type="match status" value="1"/>
</dbReference>
<feature type="compositionally biased region" description="Basic and acidic residues" evidence="8">
    <location>
        <begin position="360"/>
        <end position="379"/>
    </location>
</feature>
<keyword evidence="11" id="KW-1185">Reference proteome</keyword>
<dbReference type="InterPro" id="IPR001179">
    <property type="entry name" value="PPIase_FKBP_dom"/>
</dbReference>
<keyword evidence="5 7" id="KW-0697">Rotamase</keyword>
<dbReference type="OrthoDB" id="77911at2759"/>
<reference evidence="10 11" key="1">
    <citation type="submission" date="2020-01" db="EMBL/GenBank/DDBJ databases">
        <authorList>
            <consortium name="DOE Joint Genome Institute"/>
            <person name="Haridas S."/>
            <person name="Albert R."/>
            <person name="Binder M."/>
            <person name="Bloem J."/>
            <person name="Labutti K."/>
            <person name="Salamov A."/>
            <person name="Andreopoulos B."/>
            <person name="Baker S.E."/>
            <person name="Barry K."/>
            <person name="Bills G."/>
            <person name="Bluhm B.H."/>
            <person name="Cannon C."/>
            <person name="Castanera R."/>
            <person name="Culley D.E."/>
            <person name="Daum C."/>
            <person name="Ezra D."/>
            <person name="Gonzalez J.B."/>
            <person name="Henrissat B."/>
            <person name="Kuo A."/>
            <person name="Liang C."/>
            <person name="Lipzen A."/>
            <person name="Lutzoni F."/>
            <person name="Magnuson J."/>
            <person name="Mondo S."/>
            <person name="Nolan M."/>
            <person name="Ohm R."/>
            <person name="Pangilinan J."/>
            <person name="Park H.-J.H."/>
            <person name="Ramirez L."/>
            <person name="Alfaro M."/>
            <person name="Sun H."/>
            <person name="Tritt A."/>
            <person name="Yoshinaga Y."/>
            <person name="Zwiers L.-H.L."/>
            <person name="Turgeon B.G."/>
            <person name="Goodwin S.B."/>
            <person name="Spatafora J.W."/>
            <person name="Crous P.W."/>
            <person name="Grigoriev I.V."/>
        </authorList>
    </citation>
    <scope>NUCLEOTIDE SEQUENCE [LARGE SCALE GENOMIC DNA]</scope>
    <source>
        <strain evidence="10 11">CBS 611.86</strain>
    </source>
</reference>
<comment type="caution">
    <text evidence="10">The sequence shown here is derived from an EMBL/GenBank/DDBJ whole genome shotgun (WGS) entry which is preliminary data.</text>
</comment>
<feature type="compositionally biased region" description="Acidic residues" evidence="8">
    <location>
        <begin position="166"/>
        <end position="187"/>
    </location>
</feature>
<evidence type="ECO:0000256" key="1">
    <source>
        <dbReference type="ARBA" id="ARBA00000971"/>
    </source>
</evidence>
<name>A0A7C8MDS9_9PLEO</name>
<comment type="subunit">
    <text evidence="4">Binds to histones H3 and H4.</text>
</comment>
<keyword evidence="6 7" id="KW-0413">Isomerase</keyword>
<dbReference type="PANTHER" id="PTHR43811">
    <property type="entry name" value="FKBP-TYPE PEPTIDYL-PROLYL CIS-TRANS ISOMERASE FKPA"/>
    <property type="match status" value="1"/>
</dbReference>
<evidence type="ECO:0000256" key="4">
    <source>
        <dbReference type="ARBA" id="ARBA00011865"/>
    </source>
</evidence>
<feature type="region of interest" description="Disordered" evidence="8">
    <location>
        <begin position="88"/>
        <end position="128"/>
    </location>
</feature>
<accession>A0A7C8MDS9</accession>
<feature type="domain" description="PPIase FKBP-type" evidence="9">
    <location>
        <begin position="428"/>
        <end position="515"/>
    </location>
</feature>
<feature type="compositionally biased region" description="Basic and acidic residues" evidence="8">
    <location>
        <begin position="395"/>
        <end position="404"/>
    </location>
</feature>
<feature type="region of interest" description="Disordered" evidence="8">
    <location>
        <begin position="228"/>
        <end position="404"/>
    </location>
</feature>
<evidence type="ECO:0000313" key="11">
    <source>
        <dbReference type="Proteomes" id="UP000481861"/>
    </source>
</evidence>
<dbReference type="PANTHER" id="PTHR43811:SF19">
    <property type="entry name" value="39 KDA FK506-BINDING NUCLEAR PROTEIN"/>
    <property type="match status" value="1"/>
</dbReference>
<comment type="catalytic activity">
    <reaction evidence="1 7">
        <text>[protein]-peptidylproline (omega=180) = [protein]-peptidylproline (omega=0)</text>
        <dbReference type="Rhea" id="RHEA:16237"/>
        <dbReference type="Rhea" id="RHEA-COMP:10747"/>
        <dbReference type="Rhea" id="RHEA-COMP:10748"/>
        <dbReference type="ChEBI" id="CHEBI:83833"/>
        <dbReference type="ChEBI" id="CHEBI:83834"/>
        <dbReference type="EC" id="5.2.1.8"/>
    </reaction>
</comment>
<evidence type="ECO:0000256" key="6">
    <source>
        <dbReference type="ARBA" id="ARBA00023235"/>
    </source>
</evidence>